<feature type="region of interest" description="Disordered" evidence="1">
    <location>
        <begin position="230"/>
        <end position="264"/>
    </location>
</feature>
<feature type="compositionally biased region" description="Low complexity" evidence="1">
    <location>
        <begin position="162"/>
        <end position="172"/>
    </location>
</feature>
<proteinExistence type="predicted"/>
<dbReference type="InterPro" id="IPR012677">
    <property type="entry name" value="Nucleotide-bd_a/b_plait_sf"/>
</dbReference>
<evidence type="ECO:0000256" key="1">
    <source>
        <dbReference type="SAM" id="MobiDB-lite"/>
    </source>
</evidence>
<comment type="caution">
    <text evidence="2">The sequence shown here is derived from an EMBL/GenBank/DDBJ whole genome shotgun (WGS) entry which is preliminary data.</text>
</comment>
<name>A0A8H6YD57_9AGAR</name>
<reference evidence="2" key="1">
    <citation type="submission" date="2020-05" db="EMBL/GenBank/DDBJ databases">
        <title>Mycena genomes resolve the evolution of fungal bioluminescence.</title>
        <authorList>
            <person name="Tsai I.J."/>
        </authorList>
    </citation>
    <scope>NUCLEOTIDE SEQUENCE</scope>
    <source>
        <strain evidence="2">CCC161011</strain>
    </source>
</reference>
<feature type="region of interest" description="Disordered" evidence="1">
    <location>
        <begin position="148"/>
        <end position="200"/>
    </location>
</feature>
<sequence length="530" mass="57859">MSSSTTITKRLHISFTPSVPANGPAELTKSLTAHFGKFGTVKSVDGLGELDGVGMPRKFGFISIEGSEASIAKCVNSLSGSIWKGVKVRLGDARPNFDQRRTQRSQPHPGVSANGVRYMREDMSPVTPETATRRPGWKVTEMGRIIRPVRMRPERPLPPPLVSSVTKSSSGSKESKKETAKPKKRRDPDSRARRRTIDMTRWGSTHLKGIFLEDAGQGTGHLSQDEVQEMVEAEQSDSSSDMDQDGDVPVTNPVQPKPSAPAARSIAVAALRVASPPAQPISPSADIDLGMEKSQSLSLLNSLFGAKDDWGGRESVGSDVDEEELLKIGGDANFDGDDNAIEFVPMDADAREPAPVPPPSPKIAEVSSTPQPPSKAATQATKLKDLFVSREEDVGFSLLGHLDLDLELDEELAQIVPSSELVPAETAPQLTATFVTPSQAHITLDPKQPLFFPLPTSFSSALASGFSSIKARQRDILDVGKDNGWNAHFHRTETDDEIRAKWEKEKVDLTREWNRRWREAGKVRRRRGGW</sequence>
<accession>A0A8H6YD57</accession>
<dbReference type="EMBL" id="JACAZI010000007">
    <property type="protein sequence ID" value="KAF7356149.1"/>
    <property type="molecule type" value="Genomic_DNA"/>
</dbReference>
<evidence type="ECO:0008006" key="4">
    <source>
        <dbReference type="Google" id="ProtNLM"/>
    </source>
</evidence>
<organism evidence="2 3">
    <name type="scientific">Mycena venus</name>
    <dbReference type="NCBI Taxonomy" id="2733690"/>
    <lineage>
        <taxon>Eukaryota</taxon>
        <taxon>Fungi</taxon>
        <taxon>Dikarya</taxon>
        <taxon>Basidiomycota</taxon>
        <taxon>Agaricomycotina</taxon>
        <taxon>Agaricomycetes</taxon>
        <taxon>Agaricomycetidae</taxon>
        <taxon>Agaricales</taxon>
        <taxon>Marasmiineae</taxon>
        <taxon>Mycenaceae</taxon>
        <taxon>Mycena</taxon>
    </lineage>
</organism>
<dbReference type="Proteomes" id="UP000620124">
    <property type="component" value="Unassembled WGS sequence"/>
</dbReference>
<keyword evidence="3" id="KW-1185">Reference proteome</keyword>
<dbReference type="Gene3D" id="3.30.70.330">
    <property type="match status" value="1"/>
</dbReference>
<dbReference type="InterPro" id="IPR035979">
    <property type="entry name" value="RBD_domain_sf"/>
</dbReference>
<dbReference type="SUPFAM" id="SSF54928">
    <property type="entry name" value="RNA-binding domain, RBD"/>
    <property type="match status" value="1"/>
</dbReference>
<dbReference type="OrthoDB" id="21643at2759"/>
<feature type="region of interest" description="Disordered" evidence="1">
    <location>
        <begin position="349"/>
        <end position="376"/>
    </location>
</feature>
<feature type="compositionally biased region" description="Basic and acidic residues" evidence="1">
    <location>
        <begin position="173"/>
        <end position="198"/>
    </location>
</feature>
<protein>
    <recommendedName>
        <fullName evidence="4">RRM domain-containing protein</fullName>
    </recommendedName>
</protein>
<feature type="region of interest" description="Disordered" evidence="1">
    <location>
        <begin position="95"/>
        <end position="135"/>
    </location>
</feature>
<dbReference type="AlphaFoldDB" id="A0A8H6YD57"/>
<feature type="compositionally biased region" description="Acidic residues" evidence="1">
    <location>
        <begin position="230"/>
        <end position="246"/>
    </location>
</feature>
<gene>
    <name evidence="2" type="ORF">MVEN_00945600</name>
</gene>
<evidence type="ECO:0000313" key="2">
    <source>
        <dbReference type="EMBL" id="KAF7356149.1"/>
    </source>
</evidence>
<evidence type="ECO:0000313" key="3">
    <source>
        <dbReference type="Proteomes" id="UP000620124"/>
    </source>
</evidence>
<dbReference type="GO" id="GO:0003676">
    <property type="term" value="F:nucleic acid binding"/>
    <property type="evidence" value="ECO:0007669"/>
    <property type="project" value="InterPro"/>
</dbReference>